<dbReference type="GO" id="GO:0016740">
    <property type="term" value="F:transferase activity"/>
    <property type="evidence" value="ECO:0007669"/>
    <property type="project" value="UniProtKB-KW"/>
</dbReference>
<evidence type="ECO:0000313" key="2">
    <source>
        <dbReference type="Proteomes" id="UP000184225"/>
    </source>
</evidence>
<dbReference type="AlphaFoldDB" id="A0A1M6EZ03"/>
<evidence type="ECO:0000313" key="1">
    <source>
        <dbReference type="EMBL" id="SHI90662.1"/>
    </source>
</evidence>
<name>A0A1M6EZ03_9FLAO</name>
<keyword evidence="2" id="KW-1185">Reference proteome</keyword>
<protein>
    <submittedName>
        <fullName evidence="1">Glycosyltransferase involved in cell wall bisynthesis</fullName>
    </submittedName>
</protein>
<reference evidence="1 2" key="1">
    <citation type="submission" date="2016-11" db="EMBL/GenBank/DDBJ databases">
        <authorList>
            <person name="Jaros S."/>
            <person name="Januszkiewicz K."/>
            <person name="Wedrychowicz H."/>
        </authorList>
    </citation>
    <scope>NUCLEOTIDE SEQUENCE [LARGE SCALE GENOMIC DNA]</scope>
    <source>
        <strain evidence="1 2">DSM 21425</strain>
    </source>
</reference>
<gene>
    <name evidence="1" type="ORF">SAMN04488096_105339</name>
</gene>
<dbReference type="EMBL" id="FQYY01000005">
    <property type="protein sequence ID" value="SHI90662.1"/>
    <property type="molecule type" value="Genomic_DNA"/>
</dbReference>
<dbReference type="OrthoDB" id="9768685at2"/>
<dbReference type="PANTHER" id="PTHR12526">
    <property type="entry name" value="GLYCOSYLTRANSFERASE"/>
    <property type="match status" value="1"/>
</dbReference>
<organism evidence="1 2">
    <name type="scientific">Mesonia phycicola</name>
    <dbReference type="NCBI Taxonomy" id="579105"/>
    <lineage>
        <taxon>Bacteria</taxon>
        <taxon>Pseudomonadati</taxon>
        <taxon>Bacteroidota</taxon>
        <taxon>Flavobacteriia</taxon>
        <taxon>Flavobacteriales</taxon>
        <taxon>Flavobacteriaceae</taxon>
        <taxon>Mesonia</taxon>
    </lineage>
</organism>
<dbReference type="Proteomes" id="UP000184225">
    <property type="component" value="Unassembled WGS sequence"/>
</dbReference>
<dbReference type="STRING" id="579105.SAMN04488096_105339"/>
<dbReference type="SUPFAM" id="SSF53756">
    <property type="entry name" value="UDP-Glycosyltransferase/glycogen phosphorylase"/>
    <property type="match status" value="1"/>
</dbReference>
<dbReference type="PANTHER" id="PTHR12526:SF630">
    <property type="entry name" value="GLYCOSYLTRANSFERASE"/>
    <property type="match status" value="1"/>
</dbReference>
<keyword evidence="1" id="KW-0808">Transferase</keyword>
<sequence length="350" mass="40208">MKIALLGSSEFEVNTNAENYLQEYIRELVIRLIDKGHQVTYFGCYGSKLPCEVYSLNLDSIDWSYDHDISENVKTYAEKQHAYFEIFKYLQESDFDLIHNLSGEQIPVFTAQFLDIPTITTLFDKPKGLLQSSVKLNQTSKNYYIALDHEIANSWMGHSKIDEIIGRGINYESYRFSVKAETNQVVYLGNIIADNNLENIIDAVSQMGYVLKIYGEIVDEYYYRNFIEPLLSDRVEYCGVLNPKDYEASLSAAQVSLVASKQFYGYQNLVIESLSTGTPVVLIAKEYHMSILPEFCGVQIKLDDVSILRKALISASRKSREDCRTYVEENFKYSDVVESYISFYHKVLSN</sequence>
<accession>A0A1M6EZ03</accession>
<dbReference type="Gene3D" id="3.40.50.2000">
    <property type="entry name" value="Glycogen Phosphorylase B"/>
    <property type="match status" value="2"/>
</dbReference>
<proteinExistence type="predicted"/>
<dbReference type="RefSeq" id="WP_073150965.1">
    <property type="nucleotide sequence ID" value="NZ_FQYY01000005.1"/>
</dbReference>